<evidence type="ECO:0000313" key="2">
    <source>
        <dbReference type="EMBL" id="RXJ52602.1"/>
    </source>
</evidence>
<keyword evidence="3" id="KW-1185">Reference proteome</keyword>
<dbReference type="EMBL" id="SDDZ01000001">
    <property type="protein sequence ID" value="RXJ52602.1"/>
    <property type="molecule type" value="Genomic_DNA"/>
</dbReference>
<dbReference type="RefSeq" id="WP_129015736.1">
    <property type="nucleotide sequence ID" value="NZ_SDDZ01000001.1"/>
</dbReference>
<accession>A0A4Q0XK61</accession>
<sequence length="149" mass="17110">MKNILSLVLCLSIATTALSQNLDITLLENLTTKSFASIDTYMIDYYGYEKIKNQKEELQNKYRRTYKHDLDNTIVITVISSNDDSNALDISLAKNYKVEEIKDKLLAQGYTYTGLENFEFSEFKKDKSVFLVSEIPNEEGKTQVKVIVE</sequence>
<evidence type="ECO:0000313" key="3">
    <source>
        <dbReference type="Proteomes" id="UP000289792"/>
    </source>
</evidence>
<name>A0A4Q0XK61_9FLAO</name>
<feature type="signal peptide" evidence="1">
    <location>
        <begin position="1"/>
        <end position="19"/>
    </location>
</feature>
<organism evidence="2 3">
    <name type="scientific">Gelidibacter gilvus</name>
    <dbReference type="NCBI Taxonomy" id="59602"/>
    <lineage>
        <taxon>Bacteria</taxon>
        <taxon>Pseudomonadati</taxon>
        <taxon>Bacteroidota</taxon>
        <taxon>Flavobacteriia</taxon>
        <taxon>Flavobacteriales</taxon>
        <taxon>Flavobacteriaceae</taxon>
        <taxon>Gelidibacter</taxon>
    </lineage>
</organism>
<reference evidence="2 3" key="1">
    <citation type="submission" date="2019-01" db="EMBL/GenBank/DDBJ databases">
        <title>Genome sequence of the Antarctic species Gelidibacter gilvus ACAM 158(T).</title>
        <authorList>
            <person name="Bowman J.P."/>
        </authorList>
    </citation>
    <scope>NUCLEOTIDE SEQUENCE [LARGE SCALE GENOMIC DNA]</scope>
    <source>
        <strain evidence="2 3">IC158</strain>
    </source>
</reference>
<protein>
    <submittedName>
        <fullName evidence="2">Uncharacterized protein</fullName>
    </submittedName>
</protein>
<dbReference type="AlphaFoldDB" id="A0A4Q0XK61"/>
<keyword evidence="1" id="KW-0732">Signal</keyword>
<evidence type="ECO:0000256" key="1">
    <source>
        <dbReference type="SAM" id="SignalP"/>
    </source>
</evidence>
<proteinExistence type="predicted"/>
<comment type="caution">
    <text evidence="2">The sequence shown here is derived from an EMBL/GenBank/DDBJ whole genome shotgun (WGS) entry which is preliminary data.</text>
</comment>
<gene>
    <name evidence="2" type="ORF">ESZ48_02600</name>
</gene>
<dbReference type="Proteomes" id="UP000289792">
    <property type="component" value="Unassembled WGS sequence"/>
</dbReference>
<feature type="chain" id="PRO_5020815931" evidence="1">
    <location>
        <begin position="20"/>
        <end position="149"/>
    </location>
</feature>